<accession>A0A9J6FT07</accession>
<dbReference type="VEuPathDB" id="VectorBase:HLOH_045862"/>
<protein>
    <recommendedName>
        <fullName evidence="2">TRAF1-6 MATH domain-containing protein</fullName>
    </recommendedName>
</protein>
<proteinExistence type="predicted"/>
<comment type="caution">
    <text evidence="3">The sequence shown here is derived from an EMBL/GenBank/DDBJ whole genome shotgun (WGS) entry which is preliminary data.</text>
</comment>
<sequence>MPGHFQRCAFNEVVRSLGSDVMPRLNLAAHFRAAHEKRGRSTRQHPATGDDPIPTADTRSTQPPPARESYEGSTASTSDDESDDADPNRSRCRYDGFAVNVYPRLNEDVEEVVQATVSRVVEDVKQQSDAMFLEMFSEIELLKTRLVALADSVRVVTSGPEGATTDLRPRRDIIVINYTWVVGPYSRLRLGVNYVDSPVFFIAPGYKAQLQARIDGLAMVVLSVSVKVQKTDASDIAGPSELPWPFQRTYLFALLHNSDDDRHLVKSFPPCDAFNEPQAPANPPDNEVSASSWLEICKLENAVFERDNVKDDTF</sequence>
<dbReference type="Pfam" id="PF21355">
    <property type="entry name" value="TRAF-mep_MATH"/>
    <property type="match status" value="1"/>
</dbReference>
<dbReference type="Gene3D" id="2.60.210.10">
    <property type="entry name" value="Apoptosis, Tumor Necrosis Factor Receptor Associated Protein 2, Chain A"/>
    <property type="match status" value="1"/>
</dbReference>
<dbReference type="AlphaFoldDB" id="A0A9J6FT07"/>
<dbReference type="InterPro" id="IPR008974">
    <property type="entry name" value="TRAF-like"/>
</dbReference>
<keyword evidence="4" id="KW-1185">Reference proteome</keyword>
<dbReference type="EMBL" id="JABSTR010000004">
    <property type="protein sequence ID" value="KAH9366362.1"/>
    <property type="molecule type" value="Genomic_DNA"/>
</dbReference>
<dbReference type="Proteomes" id="UP000821853">
    <property type="component" value="Chromosome 2"/>
</dbReference>
<dbReference type="InterPro" id="IPR049342">
    <property type="entry name" value="TRAF1-6_MATH_dom"/>
</dbReference>
<gene>
    <name evidence="3" type="ORF">HPB48_006188</name>
</gene>
<organism evidence="3 4">
    <name type="scientific">Haemaphysalis longicornis</name>
    <name type="common">Bush tick</name>
    <dbReference type="NCBI Taxonomy" id="44386"/>
    <lineage>
        <taxon>Eukaryota</taxon>
        <taxon>Metazoa</taxon>
        <taxon>Ecdysozoa</taxon>
        <taxon>Arthropoda</taxon>
        <taxon>Chelicerata</taxon>
        <taxon>Arachnida</taxon>
        <taxon>Acari</taxon>
        <taxon>Parasitiformes</taxon>
        <taxon>Ixodida</taxon>
        <taxon>Ixodoidea</taxon>
        <taxon>Ixodidae</taxon>
        <taxon>Haemaphysalinae</taxon>
        <taxon>Haemaphysalis</taxon>
    </lineage>
</organism>
<feature type="region of interest" description="Disordered" evidence="1">
    <location>
        <begin position="34"/>
        <end position="90"/>
    </location>
</feature>
<feature type="domain" description="TRAF1-6 MATH" evidence="2">
    <location>
        <begin position="195"/>
        <end position="313"/>
    </location>
</feature>
<evidence type="ECO:0000259" key="2">
    <source>
        <dbReference type="Pfam" id="PF21355"/>
    </source>
</evidence>
<reference evidence="3 4" key="1">
    <citation type="journal article" date="2020" name="Cell">
        <title>Large-Scale Comparative Analyses of Tick Genomes Elucidate Their Genetic Diversity and Vector Capacities.</title>
        <authorList>
            <consortium name="Tick Genome and Microbiome Consortium (TIGMIC)"/>
            <person name="Jia N."/>
            <person name="Wang J."/>
            <person name="Shi W."/>
            <person name="Du L."/>
            <person name="Sun Y."/>
            <person name="Zhan W."/>
            <person name="Jiang J.F."/>
            <person name="Wang Q."/>
            <person name="Zhang B."/>
            <person name="Ji P."/>
            <person name="Bell-Sakyi L."/>
            <person name="Cui X.M."/>
            <person name="Yuan T.T."/>
            <person name="Jiang B.G."/>
            <person name="Yang W.F."/>
            <person name="Lam T.T."/>
            <person name="Chang Q.C."/>
            <person name="Ding S.J."/>
            <person name="Wang X.J."/>
            <person name="Zhu J.G."/>
            <person name="Ruan X.D."/>
            <person name="Zhao L."/>
            <person name="Wei J.T."/>
            <person name="Ye R.Z."/>
            <person name="Que T.C."/>
            <person name="Du C.H."/>
            <person name="Zhou Y.H."/>
            <person name="Cheng J.X."/>
            <person name="Dai P.F."/>
            <person name="Guo W.B."/>
            <person name="Han X.H."/>
            <person name="Huang E.J."/>
            <person name="Li L.F."/>
            <person name="Wei W."/>
            <person name="Gao Y.C."/>
            <person name="Liu J.Z."/>
            <person name="Shao H.Z."/>
            <person name="Wang X."/>
            <person name="Wang C.C."/>
            <person name="Yang T.C."/>
            <person name="Huo Q.B."/>
            <person name="Li W."/>
            <person name="Chen H.Y."/>
            <person name="Chen S.E."/>
            <person name="Zhou L.G."/>
            <person name="Ni X.B."/>
            <person name="Tian J.H."/>
            <person name="Sheng Y."/>
            <person name="Liu T."/>
            <person name="Pan Y.S."/>
            <person name="Xia L.Y."/>
            <person name="Li J."/>
            <person name="Zhao F."/>
            <person name="Cao W.C."/>
        </authorList>
    </citation>
    <scope>NUCLEOTIDE SEQUENCE [LARGE SCALE GENOMIC DNA]</scope>
    <source>
        <strain evidence="3">HaeL-2018</strain>
    </source>
</reference>
<evidence type="ECO:0000313" key="3">
    <source>
        <dbReference type="EMBL" id="KAH9366362.1"/>
    </source>
</evidence>
<name>A0A9J6FT07_HAELO</name>
<evidence type="ECO:0000313" key="4">
    <source>
        <dbReference type="Proteomes" id="UP000821853"/>
    </source>
</evidence>
<evidence type="ECO:0000256" key="1">
    <source>
        <dbReference type="SAM" id="MobiDB-lite"/>
    </source>
</evidence>